<dbReference type="RefSeq" id="XP_025373808.1">
    <property type="nucleotide sequence ID" value="XM_025523024.1"/>
</dbReference>
<dbReference type="InterPro" id="IPR003819">
    <property type="entry name" value="TauD/TfdA-like"/>
</dbReference>
<evidence type="ECO:0000313" key="8">
    <source>
        <dbReference type="EMBL" id="PWN86610.1"/>
    </source>
</evidence>
<sequence>MTASLLALEPLPAPLPGVKRALDPAFGRVVTGVDAAQLTEADVEAIKAALFQHSVLVFPNANVTPEAQLALTKAFDPASDSYGHGNKGRQSKSILHPDLKTIPRLPQVQVIGNGPVASHEGLVDVQLKHPHHATFHSTKVPDAEDKDVTRFYRWHIDAALYDLAPPRVTTLQAVQVPKGRTQTLRYDDGSHDELQVPLGTTAFVSGRTMFDRLSPAEKSLAVRTKIVYSPHPYVWMSSARSNSVGLGLESEGKELAADELPAFEESKIKTYPMLWKCEATGALHLQVHPSAIKELLIDAIPAEEKRTADSLYPEGAHITDLKEVRRIVYELQRPAVAPELVYAHDWKEGDLCLFHNQGVLHSVVGAFKPDEVRIFHQCNLAASTDPVGPDAADVAKWI</sequence>
<keyword evidence="9" id="KW-1185">Reference proteome</keyword>
<keyword evidence="6" id="KW-0408">Iron</keyword>
<dbReference type="AlphaFoldDB" id="A0A316Y8W9"/>
<dbReference type="InterPro" id="IPR042098">
    <property type="entry name" value="TauD-like_sf"/>
</dbReference>
<reference evidence="8 9" key="1">
    <citation type="journal article" date="2018" name="Mol. Biol. Evol.">
        <title>Broad Genomic Sampling Reveals a Smut Pathogenic Ancestry of the Fungal Clade Ustilaginomycotina.</title>
        <authorList>
            <person name="Kijpornyongpan T."/>
            <person name="Mondo S.J."/>
            <person name="Barry K."/>
            <person name="Sandor L."/>
            <person name="Lee J."/>
            <person name="Lipzen A."/>
            <person name="Pangilinan J."/>
            <person name="LaButti K."/>
            <person name="Hainaut M."/>
            <person name="Henrissat B."/>
            <person name="Grigoriev I.V."/>
            <person name="Spatafora J.W."/>
            <person name="Aime M.C."/>
        </authorList>
    </citation>
    <scope>NUCLEOTIDE SEQUENCE [LARGE SCALE GENOMIC DNA]</scope>
    <source>
        <strain evidence="8 9">MCA 4198</strain>
    </source>
</reference>
<evidence type="ECO:0000256" key="2">
    <source>
        <dbReference type="ARBA" id="ARBA00005896"/>
    </source>
</evidence>
<evidence type="ECO:0000256" key="6">
    <source>
        <dbReference type="ARBA" id="ARBA00023004"/>
    </source>
</evidence>
<dbReference type="Proteomes" id="UP000245768">
    <property type="component" value="Unassembled WGS sequence"/>
</dbReference>
<dbReference type="FunCoup" id="A0A316Y8W9">
    <property type="interactions" value="1"/>
</dbReference>
<evidence type="ECO:0000313" key="9">
    <source>
        <dbReference type="Proteomes" id="UP000245768"/>
    </source>
</evidence>
<evidence type="ECO:0000256" key="4">
    <source>
        <dbReference type="ARBA" id="ARBA00022964"/>
    </source>
</evidence>
<keyword evidence="4" id="KW-0223">Dioxygenase</keyword>
<evidence type="ECO:0000256" key="5">
    <source>
        <dbReference type="ARBA" id="ARBA00023002"/>
    </source>
</evidence>
<dbReference type="STRING" id="215250.A0A316Y8W9"/>
<evidence type="ECO:0000256" key="1">
    <source>
        <dbReference type="ARBA" id="ARBA00001954"/>
    </source>
</evidence>
<dbReference type="OrthoDB" id="93019at2759"/>
<protein>
    <submittedName>
        <fullName evidence="8">Clavaminate synthase-like protein</fullName>
    </submittedName>
</protein>
<dbReference type="SUPFAM" id="SSF51197">
    <property type="entry name" value="Clavaminate synthase-like"/>
    <property type="match status" value="1"/>
</dbReference>
<dbReference type="Gene3D" id="3.60.130.10">
    <property type="entry name" value="Clavaminate synthase-like"/>
    <property type="match status" value="1"/>
</dbReference>
<dbReference type="GO" id="GO:0046872">
    <property type="term" value="F:metal ion binding"/>
    <property type="evidence" value="ECO:0007669"/>
    <property type="project" value="UniProtKB-KW"/>
</dbReference>
<accession>A0A316Y8W9</accession>
<evidence type="ECO:0000259" key="7">
    <source>
        <dbReference type="Pfam" id="PF02668"/>
    </source>
</evidence>
<dbReference type="InterPro" id="IPR051178">
    <property type="entry name" value="TfdA_dioxygenase"/>
</dbReference>
<gene>
    <name evidence="8" type="ORF">FA10DRAFT_270162</name>
</gene>
<keyword evidence="3" id="KW-0479">Metal-binding</keyword>
<dbReference type="PANTHER" id="PTHR43779">
    <property type="entry name" value="DIOXYGENASE RV0097-RELATED"/>
    <property type="match status" value="1"/>
</dbReference>
<dbReference type="GeneID" id="37044940"/>
<dbReference type="InParanoid" id="A0A316Y8W9"/>
<evidence type="ECO:0000256" key="3">
    <source>
        <dbReference type="ARBA" id="ARBA00022723"/>
    </source>
</evidence>
<dbReference type="Pfam" id="PF02668">
    <property type="entry name" value="TauD"/>
    <property type="match status" value="1"/>
</dbReference>
<comment type="cofactor">
    <cofactor evidence="1">
        <name>Fe(2+)</name>
        <dbReference type="ChEBI" id="CHEBI:29033"/>
    </cofactor>
</comment>
<dbReference type="GO" id="GO:0051213">
    <property type="term" value="F:dioxygenase activity"/>
    <property type="evidence" value="ECO:0007669"/>
    <property type="project" value="UniProtKB-KW"/>
</dbReference>
<dbReference type="PANTHER" id="PTHR43779:SF2">
    <property type="entry name" value="ALPHA-KETOGLUTARATE-DEPENDENT XANTHINE DIOXYGENASE XAN1"/>
    <property type="match status" value="1"/>
</dbReference>
<feature type="domain" description="TauD/TfdA-like" evidence="7">
    <location>
        <begin position="21"/>
        <end position="378"/>
    </location>
</feature>
<comment type="similarity">
    <text evidence="2">Belongs to the TfdA dioxygenase family.</text>
</comment>
<keyword evidence="5" id="KW-0560">Oxidoreductase</keyword>
<proteinExistence type="inferred from homology"/>
<dbReference type="EMBL" id="KZ819644">
    <property type="protein sequence ID" value="PWN86610.1"/>
    <property type="molecule type" value="Genomic_DNA"/>
</dbReference>
<organism evidence="8 9">
    <name type="scientific">Acaromyces ingoldii</name>
    <dbReference type="NCBI Taxonomy" id="215250"/>
    <lineage>
        <taxon>Eukaryota</taxon>
        <taxon>Fungi</taxon>
        <taxon>Dikarya</taxon>
        <taxon>Basidiomycota</taxon>
        <taxon>Ustilaginomycotina</taxon>
        <taxon>Exobasidiomycetes</taxon>
        <taxon>Exobasidiales</taxon>
        <taxon>Cryptobasidiaceae</taxon>
        <taxon>Acaromyces</taxon>
    </lineage>
</organism>
<name>A0A316Y8W9_9BASI</name>